<dbReference type="GO" id="GO:0008299">
    <property type="term" value="P:isoprenoid biosynthetic process"/>
    <property type="evidence" value="ECO:0007669"/>
    <property type="project" value="InterPro"/>
</dbReference>
<keyword evidence="3" id="KW-0548">Nucleotidyltransferase</keyword>
<dbReference type="Pfam" id="PF01128">
    <property type="entry name" value="IspD"/>
    <property type="match status" value="1"/>
</dbReference>
<dbReference type="InterPro" id="IPR029044">
    <property type="entry name" value="Nucleotide-diphossugar_trans"/>
</dbReference>
<dbReference type="PROSITE" id="PS01295">
    <property type="entry name" value="ISPD"/>
    <property type="match status" value="1"/>
</dbReference>
<keyword evidence="2" id="KW-0808">Transferase</keyword>
<dbReference type="GO" id="GO:0035269">
    <property type="term" value="P:protein O-linked glycosylation via mannose"/>
    <property type="evidence" value="ECO:0007669"/>
    <property type="project" value="TreeGrafter"/>
</dbReference>
<feature type="non-terminal residue" evidence="4">
    <location>
        <position position="134"/>
    </location>
</feature>
<comment type="similarity">
    <text evidence="1">Belongs to the IspD/TarI cytidylyltransferase family. IspD subfamily.</text>
</comment>
<evidence type="ECO:0000256" key="1">
    <source>
        <dbReference type="ARBA" id="ARBA00009789"/>
    </source>
</evidence>
<dbReference type="GO" id="GO:0047349">
    <property type="term" value="F:D-ribitol-5-phosphate cytidylyltransferase activity"/>
    <property type="evidence" value="ECO:0007669"/>
    <property type="project" value="TreeGrafter"/>
</dbReference>
<gene>
    <name evidence="4" type="primary">ORF8530</name>
</gene>
<organism evidence="4">
    <name type="scientific">Arion vulgaris</name>
    <dbReference type="NCBI Taxonomy" id="1028688"/>
    <lineage>
        <taxon>Eukaryota</taxon>
        <taxon>Metazoa</taxon>
        <taxon>Spiralia</taxon>
        <taxon>Lophotrochozoa</taxon>
        <taxon>Mollusca</taxon>
        <taxon>Gastropoda</taxon>
        <taxon>Heterobranchia</taxon>
        <taxon>Euthyneura</taxon>
        <taxon>Panpulmonata</taxon>
        <taxon>Eupulmonata</taxon>
        <taxon>Stylommatophora</taxon>
        <taxon>Helicina</taxon>
        <taxon>Arionoidea</taxon>
        <taxon>Arionidae</taxon>
        <taxon>Arion</taxon>
    </lineage>
</organism>
<evidence type="ECO:0008006" key="5">
    <source>
        <dbReference type="Google" id="ProtNLM"/>
    </source>
</evidence>
<dbReference type="EMBL" id="HACG01002828">
    <property type="protein sequence ID" value="CEK49693.1"/>
    <property type="molecule type" value="Transcribed_RNA"/>
</dbReference>
<dbReference type="GO" id="GO:0005829">
    <property type="term" value="C:cytosol"/>
    <property type="evidence" value="ECO:0007669"/>
    <property type="project" value="TreeGrafter"/>
</dbReference>
<evidence type="ECO:0000256" key="2">
    <source>
        <dbReference type="ARBA" id="ARBA00022679"/>
    </source>
</evidence>
<dbReference type="Gene3D" id="3.90.550.10">
    <property type="entry name" value="Spore Coat Polysaccharide Biosynthesis Protein SpsA, Chain A"/>
    <property type="match status" value="1"/>
</dbReference>
<evidence type="ECO:0000256" key="3">
    <source>
        <dbReference type="ARBA" id="ARBA00022695"/>
    </source>
</evidence>
<name>A0A0B6Y0P4_9EUPU</name>
<sequence length="134" mass="14502">MKVDVVLPAAGSSERMNLPTAKQFLKVLGSHILAYTVDCFHRLSWVRHIVVVVGADQLEFTRELMASYGFNRVVVCSGSHTRHRSIFCGLKALKSECSSSDVVIIHDAARPFVSEQVATAVAEAAMTHGAAGMT</sequence>
<accession>A0A0B6Y0P4</accession>
<reference evidence="4" key="1">
    <citation type="submission" date="2014-12" db="EMBL/GenBank/DDBJ databases">
        <title>Insight into the proteome of Arion vulgaris.</title>
        <authorList>
            <person name="Aradska J."/>
            <person name="Bulat T."/>
            <person name="Smidak R."/>
            <person name="Sarate P."/>
            <person name="Gangsoo J."/>
            <person name="Sialana F."/>
            <person name="Bilban M."/>
            <person name="Lubec G."/>
        </authorList>
    </citation>
    <scope>NUCLEOTIDE SEQUENCE</scope>
    <source>
        <tissue evidence="4">Skin</tissue>
    </source>
</reference>
<dbReference type="PANTHER" id="PTHR43015">
    <property type="entry name" value="D-RIBITOL-5-PHOSPHATE CYTIDYLYLTRANSFERASE"/>
    <property type="match status" value="1"/>
</dbReference>
<proteinExistence type="inferred from homology"/>
<protein>
    <recommendedName>
        <fullName evidence="5">2-C-methyl-D-erythritol 4-phosphate cytidylyltransferase</fullName>
    </recommendedName>
</protein>
<dbReference type="InterPro" id="IPR018294">
    <property type="entry name" value="ISPD_synthase_CS"/>
</dbReference>
<dbReference type="AlphaFoldDB" id="A0A0B6Y0P4"/>
<dbReference type="InterPro" id="IPR034683">
    <property type="entry name" value="IspD/TarI"/>
</dbReference>
<dbReference type="SUPFAM" id="SSF53448">
    <property type="entry name" value="Nucleotide-diphospho-sugar transferases"/>
    <property type="match status" value="1"/>
</dbReference>
<evidence type="ECO:0000313" key="4">
    <source>
        <dbReference type="EMBL" id="CEK49693.1"/>
    </source>
</evidence>
<dbReference type="PANTHER" id="PTHR43015:SF1">
    <property type="entry name" value="D-RIBITOL-5-PHOSPHATE CYTIDYLYLTRANSFERASE"/>
    <property type="match status" value="1"/>
</dbReference>